<dbReference type="Proteomes" id="UP000249364">
    <property type="component" value="Unassembled WGS sequence"/>
</dbReference>
<dbReference type="GO" id="GO:0016787">
    <property type="term" value="F:hydrolase activity"/>
    <property type="evidence" value="ECO:0007669"/>
    <property type="project" value="UniProtKB-KW"/>
</dbReference>
<comment type="caution">
    <text evidence="2">The sequence shown here is derived from an EMBL/GenBank/DDBJ whole genome shotgun (WGS) entry which is preliminary data.</text>
</comment>
<dbReference type="Gene3D" id="1.10.10.10">
    <property type="entry name" value="Winged helix-like DNA-binding domain superfamily/Winged helix DNA-binding domain"/>
    <property type="match status" value="1"/>
</dbReference>
<evidence type="ECO:0000313" key="2">
    <source>
        <dbReference type="EMBL" id="PZX38032.1"/>
    </source>
</evidence>
<dbReference type="CDD" id="cd16278">
    <property type="entry name" value="metallo-hydrolase-like_MBL-fold"/>
    <property type="match status" value="1"/>
</dbReference>
<dbReference type="InterPro" id="IPR041516">
    <property type="entry name" value="LACTB2_WH"/>
</dbReference>
<dbReference type="Pfam" id="PF17778">
    <property type="entry name" value="WHD_BLACT"/>
    <property type="match status" value="1"/>
</dbReference>
<dbReference type="PANTHER" id="PTHR23131:SF0">
    <property type="entry name" value="ENDORIBONUCLEASE LACTB2"/>
    <property type="match status" value="1"/>
</dbReference>
<evidence type="ECO:0000313" key="3">
    <source>
        <dbReference type="Proteomes" id="UP000249364"/>
    </source>
</evidence>
<gene>
    <name evidence="2" type="ORF">LY56_03050</name>
</gene>
<dbReference type="PANTHER" id="PTHR23131">
    <property type="entry name" value="ENDORIBONUCLEASE LACTB2"/>
    <property type="match status" value="1"/>
</dbReference>
<reference evidence="2 3" key="1">
    <citation type="submission" date="2018-06" db="EMBL/GenBank/DDBJ databases">
        <title>Genomic Encyclopedia of Archaeal and Bacterial Type Strains, Phase II (KMG-II): from individual species to whole genera.</title>
        <authorList>
            <person name="Goeker M."/>
        </authorList>
    </citation>
    <scope>NUCLEOTIDE SEQUENCE [LARGE SCALE GENOMIC DNA]</scope>
    <source>
        <strain evidence="2 3">DSM 13087</strain>
    </source>
</reference>
<evidence type="ECO:0000259" key="1">
    <source>
        <dbReference type="SMART" id="SM00849"/>
    </source>
</evidence>
<organism evidence="2 3">
    <name type="scientific">Roseinatronobacter thiooxidans</name>
    <dbReference type="NCBI Taxonomy" id="121821"/>
    <lineage>
        <taxon>Bacteria</taxon>
        <taxon>Pseudomonadati</taxon>
        <taxon>Pseudomonadota</taxon>
        <taxon>Alphaproteobacteria</taxon>
        <taxon>Rhodobacterales</taxon>
        <taxon>Paracoccaceae</taxon>
        <taxon>Roseinatronobacter</taxon>
    </lineage>
</organism>
<keyword evidence="2" id="KW-0378">Hydrolase</keyword>
<dbReference type="STRING" id="121821.GCA_001870675_03169"/>
<feature type="domain" description="Metallo-beta-lactamase" evidence="1">
    <location>
        <begin position="24"/>
        <end position="204"/>
    </location>
</feature>
<dbReference type="EMBL" id="QKZQ01000018">
    <property type="protein sequence ID" value="PZX38032.1"/>
    <property type="molecule type" value="Genomic_DNA"/>
</dbReference>
<dbReference type="InterPro" id="IPR050662">
    <property type="entry name" value="Sec-metab_biosynth-thioest"/>
</dbReference>
<dbReference type="SUPFAM" id="SSF56281">
    <property type="entry name" value="Metallo-hydrolase/oxidoreductase"/>
    <property type="match status" value="1"/>
</dbReference>
<dbReference type="InterPro" id="IPR036388">
    <property type="entry name" value="WH-like_DNA-bd_sf"/>
</dbReference>
<dbReference type="Pfam" id="PF00753">
    <property type="entry name" value="Lactamase_B"/>
    <property type="match status" value="1"/>
</dbReference>
<sequence>MIRRLEPDLHVICAPNPSPMTGDGTNTYILGHKDLCVIDPGPDDDSHLSCLLDHVQSHGSLRMILVTHSHLDHSPLARKLAEQTGAAILAFGDSLAGRSRQMEVLARSGLAGGGEGVDATFRPDRTLGDGSSIPLAQEQIRAIWTPGHFGNHLCFAWRGAIFSGDHVMGWSSTFVSPPDGDLGAYMRSLDKLAAQTPRRLYPGHGAPVDDPDARIAELRSHRLMREHAILSELTQGAHTIPQLVAKIYTEIPDTLHHAAGRNVYAHLLDLHQRGLVKSHPTPCPDAVFMLAENGC</sequence>
<dbReference type="InterPro" id="IPR001279">
    <property type="entry name" value="Metallo-B-lactamas"/>
</dbReference>
<accession>A0A2W7RJC8</accession>
<proteinExistence type="predicted"/>
<name>A0A2W7RJC8_9RHOB</name>
<dbReference type="InterPro" id="IPR036866">
    <property type="entry name" value="RibonucZ/Hydroxyglut_hydro"/>
</dbReference>
<dbReference type="Gene3D" id="3.60.15.10">
    <property type="entry name" value="Ribonuclease Z/Hydroxyacylglutathione hydrolase-like"/>
    <property type="match status" value="1"/>
</dbReference>
<protein>
    <submittedName>
        <fullName evidence="2">Hydroxyacylglutathione hydrolase</fullName>
    </submittedName>
</protein>
<keyword evidence="3" id="KW-1185">Reference proteome</keyword>
<dbReference type="SMART" id="SM00849">
    <property type="entry name" value="Lactamase_B"/>
    <property type="match status" value="1"/>
</dbReference>
<dbReference type="AlphaFoldDB" id="A0A2W7RJC8"/>